<evidence type="ECO:0000256" key="9">
    <source>
        <dbReference type="SAM" id="SignalP"/>
    </source>
</evidence>
<keyword evidence="11" id="KW-1185">Reference proteome</keyword>
<organism evidence="10 11">
    <name type="scientific">Oryctolagus cuniculus</name>
    <name type="common">Rabbit</name>
    <dbReference type="NCBI Taxonomy" id="9986"/>
    <lineage>
        <taxon>Eukaryota</taxon>
        <taxon>Metazoa</taxon>
        <taxon>Chordata</taxon>
        <taxon>Craniata</taxon>
        <taxon>Vertebrata</taxon>
        <taxon>Euteleostomi</taxon>
        <taxon>Mammalia</taxon>
        <taxon>Eutheria</taxon>
        <taxon>Euarchontoglires</taxon>
        <taxon>Glires</taxon>
        <taxon>Lagomorpha</taxon>
        <taxon>Leporidae</taxon>
        <taxon>Oryctolagus</taxon>
    </lineage>
</organism>
<dbReference type="GO" id="GO:0016324">
    <property type="term" value="C:apical plasma membrane"/>
    <property type="evidence" value="ECO:0007669"/>
    <property type="project" value="UniProtKB-SubCell"/>
</dbReference>
<dbReference type="GO" id="GO:0001953">
    <property type="term" value="P:negative regulation of cell-matrix adhesion"/>
    <property type="evidence" value="ECO:0007669"/>
    <property type="project" value="TreeGrafter"/>
</dbReference>
<keyword evidence="6" id="KW-0472">Membrane</keyword>
<dbReference type="Proteomes" id="UP000001811">
    <property type="component" value="Chromosome 1"/>
</dbReference>
<accession>G1SXP1</accession>
<feature type="chain" id="PRO_5023919429" description="Placenta-expressed transcript 1 protein" evidence="9">
    <location>
        <begin position="25"/>
        <end position="212"/>
    </location>
</feature>
<evidence type="ECO:0000256" key="8">
    <source>
        <dbReference type="ARBA" id="ARBA00024756"/>
    </source>
</evidence>
<gene>
    <name evidence="10" type="primary">PLET1</name>
</gene>
<dbReference type="Ensembl" id="ENSOCUT00000009672.4">
    <property type="protein sequence ID" value="ENSOCUP00000008336.3"/>
    <property type="gene ID" value="ENSOCUG00000009672.4"/>
</dbReference>
<name>G1SXP1_RABIT</name>
<keyword evidence="4 9" id="KW-0732">Signal</keyword>
<dbReference type="GO" id="GO:0035313">
    <property type="term" value="P:wound healing, spreading of epidermal cells"/>
    <property type="evidence" value="ECO:0007669"/>
    <property type="project" value="TreeGrafter"/>
</dbReference>
<dbReference type="InParanoid" id="G1SXP1"/>
<dbReference type="Bgee" id="ENSOCUG00000009672">
    <property type="expression patterns" value="Expressed in skin of back and 14 other cell types or tissues"/>
</dbReference>
<dbReference type="eggNOG" id="ENOG502RTZP">
    <property type="taxonomic scope" value="Eukaryota"/>
</dbReference>
<reference evidence="10" key="2">
    <citation type="submission" date="2025-08" db="UniProtKB">
        <authorList>
            <consortium name="Ensembl"/>
        </authorList>
    </citation>
    <scope>IDENTIFICATION</scope>
    <source>
        <strain evidence="10">Thorbecke</strain>
    </source>
</reference>
<dbReference type="AlphaFoldDB" id="G1SXP1"/>
<dbReference type="PANTHER" id="PTHR22527">
    <property type="entry name" value="PLACENTA-EXPRESSED TRANSCRIPT 1 PROTEIN"/>
    <property type="match status" value="1"/>
</dbReference>
<comment type="subcellular location">
    <subcellularLocation>
        <location evidence="1">Apical cell membrane</location>
    </subcellularLocation>
</comment>
<evidence type="ECO:0000256" key="1">
    <source>
        <dbReference type="ARBA" id="ARBA00004221"/>
    </source>
</evidence>
<evidence type="ECO:0000256" key="6">
    <source>
        <dbReference type="ARBA" id="ARBA00023136"/>
    </source>
</evidence>
<dbReference type="PANTHER" id="PTHR22527:SF2">
    <property type="entry name" value="PLACENTA-EXPRESSED TRANSCRIPT 1 PROTEIN"/>
    <property type="match status" value="1"/>
</dbReference>
<keyword evidence="3" id="KW-1003">Cell membrane</keyword>
<feature type="signal peptide" evidence="9">
    <location>
        <begin position="1"/>
        <end position="24"/>
    </location>
</feature>
<dbReference type="STRING" id="9986.ENSOCUP00000008336"/>
<evidence type="ECO:0000256" key="5">
    <source>
        <dbReference type="ARBA" id="ARBA00022782"/>
    </source>
</evidence>
<reference evidence="10" key="3">
    <citation type="submission" date="2025-09" db="UniProtKB">
        <authorList>
            <consortium name="Ensembl"/>
        </authorList>
    </citation>
    <scope>IDENTIFICATION</scope>
    <source>
        <strain evidence="10">Thorbecke</strain>
    </source>
</reference>
<evidence type="ECO:0000256" key="7">
    <source>
        <dbReference type="ARBA" id="ARBA00023180"/>
    </source>
</evidence>
<dbReference type="GeneTree" id="ENSGT00390000014690"/>
<evidence type="ECO:0000313" key="10">
    <source>
        <dbReference type="Ensembl" id="ENSOCUP00000008336.3"/>
    </source>
</evidence>
<keyword evidence="5" id="KW-0221">Differentiation</keyword>
<dbReference type="GO" id="GO:0030335">
    <property type="term" value="P:positive regulation of cell migration"/>
    <property type="evidence" value="ECO:0007669"/>
    <property type="project" value="TreeGrafter"/>
</dbReference>
<reference evidence="10 11" key="1">
    <citation type="journal article" date="2011" name="Nature">
        <title>A high-resolution map of human evolutionary constraint using 29 mammals.</title>
        <authorList>
            <person name="Lindblad-Toh K."/>
            <person name="Garber M."/>
            <person name="Zuk O."/>
            <person name="Lin M.F."/>
            <person name="Parker B.J."/>
            <person name="Washietl S."/>
            <person name="Kheradpour P."/>
            <person name="Ernst J."/>
            <person name="Jordan G."/>
            <person name="Mauceli E."/>
            <person name="Ward L.D."/>
            <person name="Lowe C.B."/>
            <person name="Holloway A.K."/>
            <person name="Clamp M."/>
            <person name="Gnerre S."/>
            <person name="Alfoldi J."/>
            <person name="Beal K."/>
            <person name="Chang J."/>
            <person name="Clawson H."/>
            <person name="Cuff J."/>
            <person name="Di Palma F."/>
            <person name="Fitzgerald S."/>
            <person name="Flicek P."/>
            <person name="Guttman M."/>
            <person name="Hubisz M.J."/>
            <person name="Jaffe D.B."/>
            <person name="Jungreis I."/>
            <person name="Kent W.J."/>
            <person name="Kostka D."/>
            <person name="Lara M."/>
            <person name="Martins A.L."/>
            <person name="Massingham T."/>
            <person name="Moltke I."/>
            <person name="Raney B.J."/>
            <person name="Rasmussen M.D."/>
            <person name="Robinson J."/>
            <person name="Stark A."/>
            <person name="Vilella A.J."/>
            <person name="Wen J."/>
            <person name="Xie X."/>
            <person name="Zody M.C."/>
            <person name="Baldwin J."/>
            <person name="Bloom T."/>
            <person name="Chin C.W."/>
            <person name="Heiman D."/>
            <person name="Nicol R."/>
            <person name="Nusbaum C."/>
            <person name="Young S."/>
            <person name="Wilkinson J."/>
            <person name="Worley K.C."/>
            <person name="Kovar C.L."/>
            <person name="Muzny D.M."/>
            <person name="Gibbs R.A."/>
            <person name="Cree A."/>
            <person name="Dihn H.H."/>
            <person name="Fowler G."/>
            <person name="Jhangiani S."/>
            <person name="Joshi V."/>
            <person name="Lee S."/>
            <person name="Lewis L.R."/>
            <person name="Nazareth L.V."/>
            <person name="Okwuonu G."/>
            <person name="Santibanez J."/>
            <person name="Warren W.C."/>
            <person name="Mardis E.R."/>
            <person name="Weinstock G.M."/>
            <person name="Wilson R.K."/>
            <person name="Delehaunty K."/>
            <person name="Dooling D."/>
            <person name="Fronik C."/>
            <person name="Fulton L."/>
            <person name="Fulton B."/>
            <person name="Graves T."/>
            <person name="Minx P."/>
            <person name="Sodergren E."/>
            <person name="Birney E."/>
            <person name="Margulies E.H."/>
            <person name="Herrero J."/>
            <person name="Green E.D."/>
            <person name="Haussler D."/>
            <person name="Siepel A."/>
            <person name="Goldman N."/>
            <person name="Pollard K.S."/>
            <person name="Pedersen J.S."/>
            <person name="Lander E.S."/>
            <person name="Kellis M."/>
        </authorList>
    </citation>
    <scope>NUCLEOTIDE SEQUENCE [LARGE SCALE GENOMIC DNA]</scope>
    <source>
        <strain evidence="10 11">Thorbecke inbred</strain>
    </source>
</reference>
<dbReference type="EMBL" id="AAGW02009351">
    <property type="status" value="NOT_ANNOTATED_CDS"/>
    <property type="molecule type" value="Genomic_DNA"/>
</dbReference>
<dbReference type="GO" id="GO:0030154">
    <property type="term" value="P:cell differentiation"/>
    <property type="evidence" value="ECO:0007669"/>
    <property type="project" value="UniProtKB-KW"/>
</dbReference>
<comment type="function">
    <text evidence="8">Modulates leading keratinocyte migration and cellular adhesion to matrix proteins during a wound-healing response and promotes wound repair. May play a role during trichilemmal differentiation of the hair follicle.</text>
</comment>
<dbReference type="HOGENOM" id="CLU_099483_0_0_1"/>
<dbReference type="GO" id="GO:0009897">
    <property type="term" value="C:external side of plasma membrane"/>
    <property type="evidence" value="ECO:0007669"/>
    <property type="project" value="TreeGrafter"/>
</dbReference>
<evidence type="ECO:0000256" key="2">
    <source>
        <dbReference type="ARBA" id="ARBA00014036"/>
    </source>
</evidence>
<evidence type="ECO:0000256" key="3">
    <source>
        <dbReference type="ARBA" id="ARBA00022475"/>
    </source>
</evidence>
<dbReference type="FunCoup" id="G1SXP1">
    <property type="interactions" value="8"/>
</dbReference>
<dbReference type="InterPro" id="IPR026184">
    <property type="entry name" value="PLET1"/>
</dbReference>
<keyword evidence="7" id="KW-0325">Glycoprotein</keyword>
<sequence>MAALCFPLLPLGLLLHLGLHLTSASSVNYSDNCTAFEEVSIMTSSPGIGAYPDVYESNTIYTVWVPVNKNVSSVVLRALDSNYNSVGSWQSPDERCNDSALYYVTPEDDTPFRAQWTAPAADNVTEVELQAFSVDFNNTVLFSSLKLDKGVMTTTLTSKSSTALTSRAPENPFTTTATTTAPATGLAHRAFSSPIAGALHILLVFLTGKLLF</sequence>
<proteinExistence type="predicted"/>
<protein>
    <recommendedName>
        <fullName evidence="2">Placenta-expressed transcript 1 protein</fullName>
    </recommendedName>
</protein>
<evidence type="ECO:0000313" key="11">
    <source>
        <dbReference type="Proteomes" id="UP000001811"/>
    </source>
</evidence>
<evidence type="ECO:0000256" key="4">
    <source>
        <dbReference type="ARBA" id="ARBA00022729"/>
    </source>
</evidence>